<feature type="coiled-coil region" evidence="1">
    <location>
        <begin position="333"/>
        <end position="396"/>
    </location>
</feature>
<proteinExistence type="predicted"/>
<dbReference type="AlphaFoldDB" id="A0A654IHD0"/>
<dbReference type="NCBIfam" id="NF045842">
    <property type="entry name" value="MIP_near_MIB"/>
    <property type="match status" value="1"/>
</dbReference>
<evidence type="ECO:0000313" key="4">
    <source>
        <dbReference type="EMBL" id="VZR97478.1"/>
    </source>
</evidence>
<name>A0A654IHD0_9MOLU</name>
<sequence length="861" mass="99583">MKSLNKLLVLLSSSTLALPLTLIVACKPTKAISKPIDDKEFLRVVESIKTENDLLKYADIKFKDSRGSYISKDDVIPSQLEKSQIEITFKEKYKNQIFAKVLSINSNLNSDGVADINSVRLYVEFKNTKTNTPKPINFELTGLNKNGTINPFMNSSVNTLEYFNDAGGFDSYSNKSQKDRFKYDNEKYIKSLESQISPDKKPINLKDYRKLETSEDNISKFDQKANENNFDTYYSAALKGFTLPVYEKDGKFKGLQINDGPEVNKGPSTVDSLGRDRFKTNGLARTIPNETYRTAAIQTFQVDFTGWKDYSAEIEEAEDNIKLFKLWNDKQIKNYLDQQLNQLRLNYEDETKQIDKKLSESSDEYETIIKNLTDQKNKLKEEYDKKYKEISELTKDKLVEWQTKEIEEYKKKSKENKYQTSESGTMWVLDYLKEDNNNNPTKFYFGTNSHVAKAIKDDLVSFSLTRINENIKVGQTFDLNGFDKNFTKFSFTPKNGKRISQAVSAIFHATDFIKQDSNPVKLLTNGQEKIYGDAGIFADFAVVEIDFDKLLNEGDYSRSIWSESKDISHNYEREKTKLIADITNNYSTNTDKQVKFVSMSLLEDNNYKKFDRSLDFDSTKSEEVKKYEELESIYILGYPTANEDYYLDQYEDYKQIERKKYDFSLWVNSEYKYYKKLSKNEGTPSSFNEYETKKGNFFSYEIGYRSFIDKPGLTDAFLAAHRVGRKLYSLPTDNNGKSKKYFNYGLEFLPRFYAPAGGASGSSVRTKDNKLLAVYHASNNVAKTGLAAAFRSNGYNYNELFGKYNLGQYDLIYGNGKDQEKDKSYREVLLKKYPEKKSALFKDGFKEENIPEEFKFKNPTK</sequence>
<keyword evidence="2" id="KW-0732">Signal</keyword>
<organism evidence="4">
    <name type="scientific">Mycoplasma feriruminatoris</name>
    <dbReference type="NCBI Taxonomy" id="1179777"/>
    <lineage>
        <taxon>Bacteria</taxon>
        <taxon>Bacillati</taxon>
        <taxon>Mycoplasmatota</taxon>
        <taxon>Mollicutes</taxon>
        <taxon>Mycoplasmataceae</taxon>
        <taxon>Mycoplasma</taxon>
    </lineage>
</organism>
<evidence type="ECO:0000259" key="3">
    <source>
        <dbReference type="Pfam" id="PF01732"/>
    </source>
</evidence>
<evidence type="ECO:0000256" key="1">
    <source>
        <dbReference type="SAM" id="Coils"/>
    </source>
</evidence>
<feature type="domain" description="DUF31" evidence="3">
    <location>
        <begin position="290"/>
        <end position="777"/>
    </location>
</feature>
<keyword evidence="4" id="KW-0449">Lipoprotein</keyword>
<gene>
    <name evidence="4" type="ORF">MF5295_00331</name>
</gene>
<dbReference type="NCBIfam" id="NF045841">
    <property type="entry name" value="Ig_SerProt_MIP"/>
    <property type="match status" value="1"/>
</dbReference>
<feature type="chain" id="PRO_5024959309" evidence="2">
    <location>
        <begin position="18"/>
        <end position="861"/>
    </location>
</feature>
<feature type="signal peptide" evidence="2">
    <location>
        <begin position="1"/>
        <end position="17"/>
    </location>
</feature>
<dbReference type="PROSITE" id="PS51257">
    <property type="entry name" value="PROKAR_LIPOPROTEIN"/>
    <property type="match status" value="1"/>
</dbReference>
<evidence type="ECO:0000256" key="2">
    <source>
        <dbReference type="SAM" id="SignalP"/>
    </source>
</evidence>
<dbReference type="InterPro" id="IPR022382">
    <property type="entry name" value="Mycoplasma_peptidase_DUF31"/>
</dbReference>
<dbReference type="Pfam" id="PF01732">
    <property type="entry name" value="Mycop_pep_DUF31"/>
    <property type="match status" value="1"/>
</dbReference>
<dbReference type="EMBL" id="LR739235">
    <property type="protein sequence ID" value="VZR97478.1"/>
    <property type="molecule type" value="Genomic_DNA"/>
</dbReference>
<dbReference type="InterPro" id="IPR022381">
    <property type="entry name" value="Uncharacterised_MG067"/>
</dbReference>
<dbReference type="PRINTS" id="PR00840">
    <property type="entry name" value="Y06768FAMILY"/>
</dbReference>
<accession>A0A654IHD0</accession>
<protein>
    <submittedName>
        <fullName evidence="4">Membrane-associated lipoprotein</fullName>
    </submittedName>
</protein>
<reference evidence="4" key="1">
    <citation type="submission" date="2019-11" db="EMBL/GenBank/DDBJ databases">
        <authorList>
            <person name="Falquet L."/>
            <person name="Falquet L."/>
        </authorList>
    </citation>
    <scope>NUCLEOTIDE SEQUENCE</scope>
    <source>
        <strain evidence="4">8756-13</strain>
    </source>
</reference>
<keyword evidence="1" id="KW-0175">Coiled coil</keyword>